<evidence type="ECO:0000256" key="1">
    <source>
        <dbReference type="ARBA" id="ARBA00009995"/>
    </source>
</evidence>
<evidence type="ECO:0000313" key="6">
    <source>
        <dbReference type="EMBL" id="CAH9125775.1"/>
    </source>
</evidence>
<dbReference type="InterPro" id="IPR002213">
    <property type="entry name" value="UDP_glucos_trans"/>
</dbReference>
<comment type="similarity">
    <text evidence="1 4">Belongs to the UDP-glycosyltransferase family.</text>
</comment>
<organism evidence="6 7">
    <name type="scientific">Cuscuta epithymum</name>
    <dbReference type="NCBI Taxonomy" id="186058"/>
    <lineage>
        <taxon>Eukaryota</taxon>
        <taxon>Viridiplantae</taxon>
        <taxon>Streptophyta</taxon>
        <taxon>Embryophyta</taxon>
        <taxon>Tracheophyta</taxon>
        <taxon>Spermatophyta</taxon>
        <taxon>Magnoliopsida</taxon>
        <taxon>eudicotyledons</taxon>
        <taxon>Gunneridae</taxon>
        <taxon>Pentapetalae</taxon>
        <taxon>asterids</taxon>
        <taxon>lamiids</taxon>
        <taxon>Solanales</taxon>
        <taxon>Convolvulaceae</taxon>
        <taxon>Cuscuteae</taxon>
        <taxon>Cuscuta</taxon>
        <taxon>Cuscuta subgen. Cuscuta</taxon>
    </lineage>
</organism>
<dbReference type="EMBL" id="CAMAPF010000938">
    <property type="protein sequence ID" value="CAH9125775.1"/>
    <property type="molecule type" value="Genomic_DNA"/>
</dbReference>
<evidence type="ECO:0000256" key="2">
    <source>
        <dbReference type="ARBA" id="ARBA00022676"/>
    </source>
</evidence>
<dbReference type="GO" id="GO:0035251">
    <property type="term" value="F:UDP-glucosyltransferase activity"/>
    <property type="evidence" value="ECO:0007669"/>
    <property type="project" value="TreeGrafter"/>
</dbReference>
<proteinExistence type="inferred from homology"/>
<dbReference type="Proteomes" id="UP001152523">
    <property type="component" value="Unassembled WGS sequence"/>
</dbReference>
<dbReference type="FunFam" id="3.40.50.2000:FF:000047">
    <property type="entry name" value="Glycosyltransferase"/>
    <property type="match status" value="1"/>
</dbReference>
<evidence type="ECO:0000313" key="7">
    <source>
        <dbReference type="Proteomes" id="UP001152523"/>
    </source>
</evidence>
<dbReference type="SUPFAM" id="SSF53756">
    <property type="entry name" value="UDP-Glycosyltransferase/glycogen phosphorylase"/>
    <property type="match status" value="1"/>
</dbReference>
<dbReference type="PANTHER" id="PTHR48047">
    <property type="entry name" value="GLYCOSYLTRANSFERASE"/>
    <property type="match status" value="1"/>
</dbReference>
<dbReference type="AlphaFoldDB" id="A0AAV0ER76"/>
<reference evidence="6" key="1">
    <citation type="submission" date="2022-07" db="EMBL/GenBank/DDBJ databases">
        <authorList>
            <person name="Macas J."/>
            <person name="Novak P."/>
            <person name="Neumann P."/>
        </authorList>
    </citation>
    <scope>NUCLEOTIDE SEQUENCE</scope>
</reference>
<sequence>MGSNSQFLHVFFLPGMAHGHMIPALDMAKLFASRGVTATIITTPLNEPVFSSAVRKYTQLGLQIKIRLVEFPGVQLGLPENCQHVDQIPSGDAIPTFFKACSLLQQPLEQLLEELRPDCLVADVFFPWATAAAAKFGIPRLVFHGTNCVSLCASHSLATHKPYENVSSDSEPFTIPNLPHNLKLTRLQVPEHERGGGDEYPLKDFMKQISYSDETSYGVIINSFHDLEPGYAEHYRKVLGRKLWMVGPFSLLNRDIEDKSLRGCKSSIGEKECLKWLDSKKPNSVVYVCFGSMANFAASQLTEMAMGIEISGQDFIWVIRNKKEEDNGKEQWMPAGFEQRTECRGLIIRGWAPQMLILDHRAVGAFVTHCGWNSTLEGICAGVPMVTWPVFAEQFINEKLVTDVLRTGVGVGSKEWKPAESDGVKKEDIADAIGRVMVGGDSREMRNRAAALKDRAHKAMEEGGSSYSDMTCLLDELKTNPIIH</sequence>
<dbReference type="PROSITE" id="PS00375">
    <property type="entry name" value="UDPGT"/>
    <property type="match status" value="1"/>
</dbReference>
<dbReference type="Pfam" id="PF00201">
    <property type="entry name" value="UDPGT"/>
    <property type="match status" value="1"/>
</dbReference>
<dbReference type="CDD" id="cd03784">
    <property type="entry name" value="GT1_Gtf-like"/>
    <property type="match status" value="1"/>
</dbReference>
<dbReference type="Gene3D" id="3.40.50.2000">
    <property type="entry name" value="Glycogen Phosphorylase B"/>
    <property type="match status" value="2"/>
</dbReference>
<evidence type="ECO:0000256" key="5">
    <source>
        <dbReference type="RuleBase" id="RU362057"/>
    </source>
</evidence>
<dbReference type="EC" id="2.4.1.-" evidence="5"/>
<keyword evidence="3 4" id="KW-0808">Transferase</keyword>
<gene>
    <name evidence="6" type="ORF">CEPIT_LOCUS27019</name>
</gene>
<accession>A0AAV0ER76</accession>
<dbReference type="PANTHER" id="PTHR48047:SF45">
    <property type="entry name" value="SCOPOLETIN GLUCOSYLTRANSFERASE-LIKE"/>
    <property type="match status" value="1"/>
</dbReference>
<protein>
    <recommendedName>
        <fullName evidence="5">Glycosyltransferase</fullName>
        <ecNumber evidence="5">2.4.1.-</ecNumber>
    </recommendedName>
</protein>
<dbReference type="FunFam" id="3.40.50.2000:FF:000071">
    <property type="entry name" value="Glycosyltransferase"/>
    <property type="match status" value="1"/>
</dbReference>
<evidence type="ECO:0000256" key="3">
    <source>
        <dbReference type="ARBA" id="ARBA00022679"/>
    </source>
</evidence>
<name>A0AAV0ER76_9ASTE</name>
<keyword evidence="2 4" id="KW-0328">Glycosyltransferase</keyword>
<dbReference type="InterPro" id="IPR035595">
    <property type="entry name" value="UDP_glycos_trans_CS"/>
</dbReference>
<keyword evidence="7" id="KW-1185">Reference proteome</keyword>
<evidence type="ECO:0000256" key="4">
    <source>
        <dbReference type="RuleBase" id="RU003718"/>
    </source>
</evidence>
<comment type="caution">
    <text evidence="6">The sequence shown here is derived from an EMBL/GenBank/DDBJ whole genome shotgun (WGS) entry which is preliminary data.</text>
</comment>